<feature type="domain" description="6-phosphogluconate dehydrogenase NADP-binding" evidence="4">
    <location>
        <begin position="17"/>
        <end position="176"/>
    </location>
</feature>
<keyword evidence="1 6" id="KW-0560">Oxidoreductase</keyword>
<keyword evidence="2" id="KW-0520">NAD</keyword>
<name>A0A6J5EA64_9BURK</name>
<reference evidence="6 7" key="1">
    <citation type="submission" date="2020-04" db="EMBL/GenBank/DDBJ databases">
        <authorList>
            <person name="De Canck E."/>
        </authorList>
    </citation>
    <scope>NUCLEOTIDE SEQUENCE [LARGE SCALE GENOMIC DNA]</scope>
    <source>
        <strain evidence="6 7">LMG 29542</strain>
    </source>
</reference>
<sequence>MPHPQSQQTQDPQHPRRIGWIGLGKMGTPIVRNLLNAGFDVTVYDVDRQRLDEAVQHGASRAGDIRSVARAAQHVFSIIPDDSVLRNVALGTDGVIANAHDGAVYIDMSTVSPAASGEVRDAARKRGVGYVCAPVSGSTVLAEKAQLTVFASGPEQAYTQALPVFRSLSARQYYVGEDQQARYLKLAINHLVGSTAVLLAEALTLGTKGGVDWSDMLTVIGDSVAASPLVKYKLGPLKERDFSPAFSTTQMLKDMSLVVDAGTAAGVPMAAAALVREQFAQYAQGDGAELDFFSIVRAVEAHAGIVR</sequence>
<dbReference type="GO" id="GO:0050661">
    <property type="term" value="F:NADP binding"/>
    <property type="evidence" value="ECO:0007669"/>
    <property type="project" value="InterPro"/>
</dbReference>
<dbReference type="SUPFAM" id="SSF51735">
    <property type="entry name" value="NAD(P)-binding Rossmann-fold domains"/>
    <property type="match status" value="1"/>
</dbReference>
<evidence type="ECO:0000313" key="7">
    <source>
        <dbReference type="Proteomes" id="UP000494363"/>
    </source>
</evidence>
<dbReference type="PIRSF" id="PIRSF000103">
    <property type="entry name" value="HIBADH"/>
    <property type="match status" value="1"/>
</dbReference>
<accession>A0A6J5EA64</accession>
<dbReference type="PANTHER" id="PTHR43580">
    <property type="entry name" value="OXIDOREDUCTASE GLYR1-RELATED"/>
    <property type="match status" value="1"/>
</dbReference>
<dbReference type="EMBL" id="CADIKH010000019">
    <property type="protein sequence ID" value="CAB3761955.1"/>
    <property type="molecule type" value="Genomic_DNA"/>
</dbReference>
<dbReference type="Proteomes" id="UP000494363">
    <property type="component" value="Unassembled WGS sequence"/>
</dbReference>
<dbReference type="InterPro" id="IPR029154">
    <property type="entry name" value="HIBADH-like_NADP-bd"/>
</dbReference>
<dbReference type="GO" id="GO:0051287">
    <property type="term" value="F:NAD binding"/>
    <property type="evidence" value="ECO:0007669"/>
    <property type="project" value="InterPro"/>
</dbReference>
<dbReference type="InterPro" id="IPR015815">
    <property type="entry name" value="HIBADH-related"/>
</dbReference>
<evidence type="ECO:0000256" key="2">
    <source>
        <dbReference type="ARBA" id="ARBA00023027"/>
    </source>
</evidence>
<dbReference type="InterPro" id="IPR013328">
    <property type="entry name" value="6PGD_dom2"/>
</dbReference>
<dbReference type="AlphaFoldDB" id="A0A6J5EA64"/>
<evidence type="ECO:0000256" key="1">
    <source>
        <dbReference type="ARBA" id="ARBA00023002"/>
    </source>
</evidence>
<dbReference type="Gene3D" id="1.10.1040.10">
    <property type="entry name" value="N-(1-d-carboxylethyl)-l-norvaline Dehydrogenase, domain 2"/>
    <property type="match status" value="1"/>
</dbReference>
<dbReference type="RefSeq" id="WP_175228364.1">
    <property type="nucleotide sequence ID" value="NZ_CADIKH010000019.1"/>
</dbReference>
<dbReference type="GO" id="GO:0043718">
    <property type="term" value="F:2-hydroxymethylglutarate dehydrogenase activity"/>
    <property type="evidence" value="ECO:0007669"/>
    <property type="project" value="UniProtKB-EC"/>
</dbReference>
<dbReference type="InterPro" id="IPR051265">
    <property type="entry name" value="HIBADH-related_NP60_sf"/>
</dbReference>
<evidence type="ECO:0000313" key="6">
    <source>
        <dbReference type="EMBL" id="CAB3761955.1"/>
    </source>
</evidence>
<protein>
    <submittedName>
        <fullName evidence="6">2-(Hydroxymethyl)glutarate dehydrogenase</fullName>
        <ecNumber evidence="6">1.1.1.291</ecNumber>
    </submittedName>
</protein>
<dbReference type="InterPro" id="IPR008927">
    <property type="entry name" value="6-PGluconate_DH-like_C_sf"/>
</dbReference>
<feature type="active site" evidence="3">
    <location>
        <position position="185"/>
    </location>
</feature>
<dbReference type="Gene3D" id="3.40.50.720">
    <property type="entry name" value="NAD(P)-binding Rossmann-like Domain"/>
    <property type="match status" value="1"/>
</dbReference>
<dbReference type="InterPro" id="IPR036291">
    <property type="entry name" value="NAD(P)-bd_dom_sf"/>
</dbReference>
<dbReference type="EC" id="1.1.1.291" evidence="6"/>
<evidence type="ECO:0000256" key="3">
    <source>
        <dbReference type="PIRSR" id="PIRSR000103-1"/>
    </source>
</evidence>
<organism evidence="6 7">
    <name type="scientific">Paraburkholderia humisilvae</name>
    <dbReference type="NCBI Taxonomy" id="627669"/>
    <lineage>
        <taxon>Bacteria</taxon>
        <taxon>Pseudomonadati</taxon>
        <taxon>Pseudomonadota</taxon>
        <taxon>Betaproteobacteria</taxon>
        <taxon>Burkholderiales</taxon>
        <taxon>Burkholderiaceae</taxon>
        <taxon>Paraburkholderia</taxon>
    </lineage>
</organism>
<keyword evidence="7" id="KW-1185">Reference proteome</keyword>
<dbReference type="Pfam" id="PF14833">
    <property type="entry name" value="NAD_binding_11"/>
    <property type="match status" value="1"/>
</dbReference>
<dbReference type="PANTHER" id="PTHR43580:SF2">
    <property type="entry name" value="CYTOKINE-LIKE NUCLEAR FACTOR N-PAC"/>
    <property type="match status" value="1"/>
</dbReference>
<dbReference type="InterPro" id="IPR006115">
    <property type="entry name" value="6PGDH_NADP-bd"/>
</dbReference>
<dbReference type="SUPFAM" id="SSF48179">
    <property type="entry name" value="6-phosphogluconate dehydrogenase C-terminal domain-like"/>
    <property type="match status" value="1"/>
</dbReference>
<feature type="domain" description="3-hydroxyisobutyrate dehydrogenase-like NAD-binding" evidence="5">
    <location>
        <begin position="182"/>
        <end position="298"/>
    </location>
</feature>
<evidence type="ECO:0000259" key="4">
    <source>
        <dbReference type="Pfam" id="PF03446"/>
    </source>
</evidence>
<gene>
    <name evidence="6" type="primary">Hgd_1</name>
    <name evidence="6" type="ORF">LMG29542_04200</name>
</gene>
<evidence type="ECO:0000259" key="5">
    <source>
        <dbReference type="Pfam" id="PF14833"/>
    </source>
</evidence>
<dbReference type="Pfam" id="PF03446">
    <property type="entry name" value="NAD_binding_2"/>
    <property type="match status" value="1"/>
</dbReference>
<proteinExistence type="predicted"/>